<sequence length="87" mass="9563">MGSAAGCLQQVAATAPVLRSHCKRIFAIVSHRTPGFFATMRSSMISLVDAVGSLQRENLVRLVIGSHGVVHRPCFQYIFCHIFIVFC</sequence>
<dbReference type="Proteomes" id="UP000002861">
    <property type="component" value="Chromosome"/>
</dbReference>
<organism evidence="1 2">
    <name type="scientific">Phocaeicola vulgatus (strain ATCC 8482 / DSM 1447 / JCM 5826 / CCUG 4940 / NBRC 14291 / NCTC 11154)</name>
    <name type="common">Bacteroides vulgatus</name>
    <dbReference type="NCBI Taxonomy" id="435590"/>
    <lineage>
        <taxon>Bacteria</taxon>
        <taxon>Pseudomonadati</taxon>
        <taxon>Bacteroidota</taxon>
        <taxon>Bacteroidia</taxon>
        <taxon>Bacteroidales</taxon>
        <taxon>Bacteroidaceae</taxon>
        <taxon>Phocaeicola</taxon>
    </lineage>
</organism>
<dbReference type="EMBL" id="CP000139">
    <property type="protein sequence ID" value="ABR39817.1"/>
    <property type="molecule type" value="Genomic_DNA"/>
</dbReference>
<reference evidence="1 2" key="1">
    <citation type="journal article" date="2007" name="PLoS Biol.">
        <title>Evolution of symbiotic bacteria in the distal human intestine.</title>
        <authorList>
            <person name="Xu J."/>
            <person name="Mahowald M.A."/>
            <person name="Ley R.E."/>
            <person name="Lozupone C.A."/>
            <person name="Hamady M."/>
            <person name="Martens E.C."/>
            <person name="Henrissat B."/>
            <person name="Coutinho P.M."/>
            <person name="Minx P."/>
            <person name="Latreille P."/>
            <person name="Cordum H."/>
            <person name="Van Brunt A."/>
            <person name="Kim K."/>
            <person name="Fulton R.S."/>
            <person name="Fulton L.A."/>
            <person name="Clifton S.W."/>
            <person name="Wilson R.K."/>
            <person name="Knight R.D."/>
            <person name="Gordon J.I."/>
        </authorList>
    </citation>
    <scope>NUCLEOTIDE SEQUENCE [LARGE SCALE GENOMIC DNA]</scope>
    <source>
        <strain evidence="2">ATCC 8482 / DSM 1447 / JCM 5826 / CCUG 4940 / NBRC 14291 / NCTC 11154</strain>
    </source>
</reference>
<proteinExistence type="predicted"/>
<dbReference type="AlphaFoldDB" id="A6L2A3"/>
<evidence type="ECO:0000313" key="2">
    <source>
        <dbReference type="Proteomes" id="UP000002861"/>
    </source>
</evidence>
<evidence type="ECO:0000313" key="1">
    <source>
        <dbReference type="EMBL" id="ABR39817.1"/>
    </source>
</evidence>
<name>A6L2A3_PHOV8</name>
<dbReference type="PaxDb" id="435590-BVU_2156"/>
<accession>A6L2A3</accession>
<dbReference type="KEGG" id="bvu:BVU_2156"/>
<gene>
    <name evidence="1" type="ordered locus">BVU_2156</name>
</gene>
<dbReference type="HOGENOM" id="CLU_2477020_0_0_10"/>
<protein>
    <submittedName>
        <fullName evidence="1">Uncharacterized protein</fullName>
    </submittedName>
</protein>